<dbReference type="EMBL" id="VSSQ01009378">
    <property type="protein sequence ID" value="MPM41452.1"/>
    <property type="molecule type" value="Genomic_DNA"/>
</dbReference>
<proteinExistence type="predicted"/>
<dbReference type="AlphaFoldDB" id="A0A644ZKN7"/>
<gene>
    <name evidence="2" type="ORF">SDC9_88107</name>
</gene>
<feature type="domain" description="DUF8156" evidence="1">
    <location>
        <begin position="1"/>
        <end position="88"/>
    </location>
</feature>
<accession>A0A644ZKN7</accession>
<organism evidence="2">
    <name type="scientific">bioreactor metagenome</name>
    <dbReference type="NCBI Taxonomy" id="1076179"/>
    <lineage>
        <taxon>unclassified sequences</taxon>
        <taxon>metagenomes</taxon>
        <taxon>ecological metagenomes</taxon>
    </lineage>
</organism>
<evidence type="ECO:0000313" key="2">
    <source>
        <dbReference type="EMBL" id="MPM41452.1"/>
    </source>
</evidence>
<dbReference type="Pfam" id="PF26485">
    <property type="entry name" value="DUF8156"/>
    <property type="match status" value="1"/>
</dbReference>
<protein>
    <recommendedName>
        <fullName evidence="1">DUF8156 domain-containing protein</fullName>
    </recommendedName>
</protein>
<sequence>MGRTQTSITQQVQIEEEAFLPFRRALRRSDQMVFDELFVAAKNHRAAAAMASRALPMESMLLSMLIEEHKALKHLQVQIEELQGRLKNS</sequence>
<name>A0A644ZKN7_9ZZZZ</name>
<evidence type="ECO:0000259" key="1">
    <source>
        <dbReference type="Pfam" id="PF26485"/>
    </source>
</evidence>
<comment type="caution">
    <text evidence="2">The sequence shown here is derived from an EMBL/GenBank/DDBJ whole genome shotgun (WGS) entry which is preliminary data.</text>
</comment>
<reference evidence="2" key="1">
    <citation type="submission" date="2019-08" db="EMBL/GenBank/DDBJ databases">
        <authorList>
            <person name="Kucharzyk K."/>
            <person name="Murdoch R.W."/>
            <person name="Higgins S."/>
            <person name="Loffler F."/>
        </authorList>
    </citation>
    <scope>NUCLEOTIDE SEQUENCE</scope>
</reference>
<dbReference type="InterPro" id="IPR058469">
    <property type="entry name" value="DUF8156"/>
</dbReference>